<evidence type="ECO:0000313" key="1">
    <source>
        <dbReference type="EMBL" id="SHM76335.1"/>
    </source>
</evidence>
<evidence type="ECO:0000313" key="2">
    <source>
        <dbReference type="Proteomes" id="UP000184184"/>
    </source>
</evidence>
<dbReference type="Proteomes" id="UP000184184">
    <property type="component" value="Unassembled WGS sequence"/>
</dbReference>
<proteinExistence type="predicted"/>
<name>A0A1M7LDX5_9BACI</name>
<keyword evidence="2" id="KW-1185">Reference proteome</keyword>
<organism evidence="1 2">
    <name type="scientific">Gracilibacillus kekensis</name>
    <dbReference type="NCBI Taxonomy" id="1027249"/>
    <lineage>
        <taxon>Bacteria</taxon>
        <taxon>Bacillati</taxon>
        <taxon>Bacillota</taxon>
        <taxon>Bacilli</taxon>
        <taxon>Bacillales</taxon>
        <taxon>Bacillaceae</taxon>
        <taxon>Gracilibacillus</taxon>
    </lineage>
</organism>
<dbReference type="RefSeq" id="WP_073200257.1">
    <property type="nucleotide sequence ID" value="NZ_FRCZ01000001.1"/>
</dbReference>
<protein>
    <submittedName>
        <fullName evidence="1">Uncharacterized protein</fullName>
    </submittedName>
</protein>
<sequence length="425" mass="49757">MREKEEEILEEISGFLHGYLKSGNVRINSFLSKTNVNISNLQQLLTIRFLLLKETKHFVQKLPFLLKQFKTTTATRTETNIGEVRGEIDWAETTKRRLARNHIDRTIFSTNESVRSYDTPENLVLKELLGILYRLLFHDSYLKGFEKAAWFSEWQELKSNIEYAFKHNIYLQRVHSVHVSDRTVQKTQNHRNRLYREAAQLLVSYRKIIKGQYNEEDLKILLRETFIAPENQDVLFELYWIIQIIKQNTEKSQLHLMDGGHNKVATWEDDSHIHHLYHDSSGSDSVIFHIPTSEIEGSGHPYLKQKYQSLEATKDLVQSIFGRNVTSHLWRGRPDFLIESYDQTTNKLTKLTIGEVKNTSRVEYATTGLEELVEYLYLVKDRKGRYLLNSDVTVQGILCLDQVEFDSGSFGMLKVLSRSNRRTHL</sequence>
<dbReference type="EMBL" id="FRCZ01000001">
    <property type="protein sequence ID" value="SHM76335.1"/>
    <property type="molecule type" value="Genomic_DNA"/>
</dbReference>
<dbReference type="OrthoDB" id="2804813at2"/>
<dbReference type="AlphaFoldDB" id="A0A1M7LDX5"/>
<accession>A0A1M7LDX5</accession>
<gene>
    <name evidence="1" type="ORF">SAMN05216179_1046</name>
</gene>
<reference evidence="1 2" key="1">
    <citation type="submission" date="2016-11" db="EMBL/GenBank/DDBJ databases">
        <authorList>
            <person name="Jaros S."/>
            <person name="Januszkiewicz K."/>
            <person name="Wedrychowicz H."/>
        </authorList>
    </citation>
    <scope>NUCLEOTIDE SEQUENCE [LARGE SCALE GENOMIC DNA]</scope>
    <source>
        <strain evidence="1 2">CGMCC 1.10681</strain>
    </source>
</reference>
<dbReference type="STRING" id="1027249.SAMN05216179_1046"/>